<dbReference type="EMBL" id="CP139368">
    <property type="protein sequence ID" value="WPR89071.1"/>
    <property type="molecule type" value="Genomic_DNA"/>
</dbReference>
<dbReference type="InterPro" id="IPR052944">
    <property type="entry name" value="Sporulation_related"/>
</dbReference>
<feature type="compositionally biased region" description="Basic and acidic residues" evidence="1">
    <location>
        <begin position="265"/>
        <end position="274"/>
    </location>
</feature>
<feature type="signal peptide" evidence="2">
    <location>
        <begin position="1"/>
        <end position="30"/>
    </location>
</feature>
<evidence type="ECO:0000256" key="2">
    <source>
        <dbReference type="SAM" id="SignalP"/>
    </source>
</evidence>
<gene>
    <name evidence="3" type="ORF">SM116_15090</name>
</gene>
<keyword evidence="4" id="KW-1185">Reference proteome</keyword>
<accession>A0ABZ0SP57</accession>
<proteinExistence type="predicted"/>
<reference evidence="3 4" key="1">
    <citation type="submission" date="2023-11" db="EMBL/GenBank/DDBJ databases">
        <title>Genome sequence of Microbacterium rhizosphaerae KACC 19337.</title>
        <authorList>
            <person name="Choi H."/>
            <person name="Kim S."/>
            <person name="Kim Y."/>
            <person name="Kwon S.-W."/>
            <person name="Heo J."/>
        </authorList>
    </citation>
    <scope>NUCLEOTIDE SEQUENCE [LARGE SCALE GENOMIC DNA]</scope>
    <source>
        <strain evidence="3 4">KACC 19337</strain>
    </source>
</reference>
<protein>
    <submittedName>
        <fullName evidence="3">DUF2092 domain-containing protein</fullName>
    </submittedName>
</protein>
<organism evidence="3 4">
    <name type="scientific">Microbacterium rhizosphaerae</name>
    <dbReference type="NCBI Taxonomy" id="1678237"/>
    <lineage>
        <taxon>Bacteria</taxon>
        <taxon>Bacillati</taxon>
        <taxon>Actinomycetota</taxon>
        <taxon>Actinomycetes</taxon>
        <taxon>Micrococcales</taxon>
        <taxon>Microbacteriaceae</taxon>
        <taxon>Microbacterium</taxon>
    </lineage>
</organism>
<feature type="region of interest" description="Disordered" evidence="1">
    <location>
        <begin position="254"/>
        <end position="283"/>
    </location>
</feature>
<dbReference type="InterPro" id="IPR029046">
    <property type="entry name" value="LolA/LolB/LppX"/>
</dbReference>
<dbReference type="Proteomes" id="UP001323798">
    <property type="component" value="Chromosome"/>
</dbReference>
<name>A0ABZ0SP57_9MICO</name>
<dbReference type="PANTHER" id="PTHR37507">
    <property type="entry name" value="SPORULATION PROTEIN YDCC"/>
    <property type="match status" value="1"/>
</dbReference>
<sequence length="358" mass="36648">MTFRRGWIPAIVAPVAVVAAVVAVPAIADAASPPPAKTAAQVLTLIAGSHDAHYSGTVVQSSDLGLPQLPASMSSRAPSSSGFDAASLIELVTGSHTAQVYVDGRSQQRVQLLDTLGERDLIHNGTSVWTYDARAHTATHVTASGDATARETPQPTTPATVADRLIASITPTTKVSVSTGSFLGHGVYTLTLEPKTSATLVRSAVITVDAATGVPLSAQLDARGQSTPAVSVAFDKVDFSRPGADVFAFTPPQGTAVRDMTAPSHETKGTHTEKQPGGQKPTVIGSGWTSIVEVAGGTGLTSGMSGLTGSNAQLLNELTRHVDGGRMLQTSLFTVFLRDDGTVLAGAVPAATLLAAAR</sequence>
<evidence type="ECO:0000256" key="1">
    <source>
        <dbReference type="SAM" id="MobiDB-lite"/>
    </source>
</evidence>
<evidence type="ECO:0000313" key="4">
    <source>
        <dbReference type="Proteomes" id="UP001323798"/>
    </source>
</evidence>
<dbReference type="RefSeq" id="WP_320941788.1">
    <property type="nucleotide sequence ID" value="NZ_BAABEU010000001.1"/>
</dbReference>
<feature type="chain" id="PRO_5045388039" evidence="2">
    <location>
        <begin position="31"/>
        <end position="358"/>
    </location>
</feature>
<evidence type="ECO:0000313" key="3">
    <source>
        <dbReference type="EMBL" id="WPR89071.1"/>
    </source>
</evidence>
<dbReference type="SUPFAM" id="SSF89392">
    <property type="entry name" value="Prokaryotic lipoproteins and lipoprotein localization factors"/>
    <property type="match status" value="1"/>
</dbReference>
<dbReference type="PANTHER" id="PTHR37507:SF2">
    <property type="entry name" value="SPORULATION PROTEIN YDCC"/>
    <property type="match status" value="1"/>
</dbReference>
<keyword evidence="2" id="KW-0732">Signal</keyword>
<dbReference type="Gene3D" id="2.50.20.10">
    <property type="entry name" value="Lipoprotein localisation LolA/LolB/LppX"/>
    <property type="match status" value="1"/>
</dbReference>